<accession>A0A3P5XM59</accession>
<sequence length="389" mass="45087">MCISPNNVWVLRGPKWEQQPVACRQCWRCRQNRVNDYVARAMAEASVSEVCCTVTLTYAPRDDLADKILHPRHFQLFMKMLRNAGHKVRYLVCGEYGDIRARAHFHALLFFTDLRPLDGAMPCYIADYPPGTLPENWGAFCREIPQKRMVHIREWPHGHITVDWSASEKSARYVCKYLLASDKNNAWFSLSKKPALGAEWFARKAAKARELGVLPSSFEYLPPGGSKDRPYLMTGATRRDYLNAITTNSADIPRMSEWVQKTFEKCDKRRRLEILEALPVELSDKALMDDFDLRSDQHAIKMAGEEFRRRMFLEDLLAASPSGILRFYRGKWMPDHVVDFWKRRDKEDEEAGKTSSLWEVRIETDDPKDCVEWITGTVYIPRGKGSRKN</sequence>
<dbReference type="Pfam" id="PF23343">
    <property type="entry name" value="REP_ORF2-G2P"/>
    <property type="match status" value="1"/>
</dbReference>
<evidence type="ECO:0000259" key="1">
    <source>
        <dbReference type="Pfam" id="PF23343"/>
    </source>
</evidence>
<keyword evidence="3" id="KW-1185">Reference proteome</keyword>
<organism evidence="2 3">
    <name type="scientific">Pseudogemmobacter humi</name>
    <dbReference type="NCBI Taxonomy" id="2483812"/>
    <lineage>
        <taxon>Bacteria</taxon>
        <taxon>Pseudomonadati</taxon>
        <taxon>Pseudomonadota</taxon>
        <taxon>Alphaproteobacteria</taxon>
        <taxon>Rhodobacterales</taxon>
        <taxon>Paracoccaceae</taxon>
        <taxon>Pseudogemmobacter</taxon>
    </lineage>
</organism>
<dbReference type="Proteomes" id="UP000277498">
    <property type="component" value="Unassembled WGS sequence"/>
</dbReference>
<reference evidence="2 3" key="1">
    <citation type="submission" date="2018-11" db="EMBL/GenBank/DDBJ databases">
        <authorList>
            <person name="Criscuolo A."/>
        </authorList>
    </citation>
    <scope>NUCLEOTIDE SEQUENCE [LARGE SCALE GENOMIC DNA]</scope>
    <source>
        <strain evidence="2">ACIP111625</strain>
    </source>
</reference>
<gene>
    <name evidence="2" type="ORF">XINFAN_03180</name>
</gene>
<dbReference type="EMBL" id="UXAW01000089">
    <property type="protein sequence ID" value="VDC31834.1"/>
    <property type="molecule type" value="Genomic_DNA"/>
</dbReference>
<dbReference type="InterPro" id="IPR056906">
    <property type="entry name" value="ORF2/G2P_dom"/>
</dbReference>
<name>A0A3P5XM59_9RHOB</name>
<proteinExistence type="predicted"/>
<protein>
    <recommendedName>
        <fullName evidence="1">Replication-associated protein ORF2/G2P domain-containing protein</fullName>
    </recommendedName>
</protein>
<dbReference type="AlphaFoldDB" id="A0A3P5XM59"/>
<feature type="domain" description="Replication-associated protein ORF2/G2P" evidence="1">
    <location>
        <begin position="51"/>
        <end position="178"/>
    </location>
</feature>
<evidence type="ECO:0000313" key="3">
    <source>
        <dbReference type="Proteomes" id="UP000277498"/>
    </source>
</evidence>
<evidence type="ECO:0000313" key="2">
    <source>
        <dbReference type="EMBL" id="VDC31834.1"/>
    </source>
</evidence>